<comment type="caution">
    <text evidence="1">The sequence shown here is derived from an EMBL/GenBank/DDBJ whole genome shotgun (WGS) entry which is preliminary data.</text>
</comment>
<evidence type="ECO:0000313" key="2">
    <source>
        <dbReference type="Proteomes" id="UP000602198"/>
    </source>
</evidence>
<dbReference type="Proteomes" id="UP000602198">
    <property type="component" value="Unassembled WGS sequence"/>
</dbReference>
<evidence type="ECO:0000313" key="1">
    <source>
        <dbReference type="EMBL" id="MBL1079904.1"/>
    </source>
</evidence>
<dbReference type="EMBL" id="JAERRJ010000021">
    <property type="protein sequence ID" value="MBL1079904.1"/>
    <property type="molecule type" value="Genomic_DNA"/>
</dbReference>
<accession>A0ABS1MH43</accession>
<organism evidence="1 2">
    <name type="scientific">Nocardia acididurans</name>
    <dbReference type="NCBI Taxonomy" id="2802282"/>
    <lineage>
        <taxon>Bacteria</taxon>
        <taxon>Bacillati</taxon>
        <taxon>Actinomycetota</taxon>
        <taxon>Actinomycetes</taxon>
        <taxon>Mycobacteriales</taxon>
        <taxon>Nocardiaceae</taxon>
        <taxon>Nocardia</taxon>
    </lineage>
</organism>
<keyword evidence="2" id="KW-1185">Reference proteome</keyword>
<dbReference type="RefSeq" id="WP_201957804.1">
    <property type="nucleotide sequence ID" value="NZ_JAERRJ010000021.1"/>
</dbReference>
<sequence length="222" mass="23843">MMRDIADQKGFRAPLGEYPTLYAQLRVQDWTVPELQPDSTAPDTVSLEDLLEAEAVSIHESPHAVVSTEGDTPLLIAKDVRLGRAPSRWGSAGAPGTVLVRKGDVAVVGGSAPAARVCVDDGVLLGPNIQVVRVNSKALDPHFLAGVLRAAVEAADGQPIDLYRVAVPRRTLAEQRRYGLAFEQLNELESAWERRRTSVAELVRLGFGGLAQGRLRPAAAPE</sequence>
<reference evidence="1 2" key="1">
    <citation type="submission" date="2021-01" db="EMBL/GenBank/DDBJ databases">
        <title>WGS of actinomycetes isolated from Thailand.</title>
        <authorList>
            <person name="Thawai C."/>
        </authorList>
    </citation>
    <scope>NUCLEOTIDE SEQUENCE [LARGE SCALE GENOMIC DNA]</scope>
    <source>
        <strain evidence="1 2">LPG 2</strain>
    </source>
</reference>
<protein>
    <recommendedName>
        <fullName evidence="3">Type I restriction modification DNA specificity domain-containing protein</fullName>
    </recommendedName>
</protein>
<name>A0ABS1MH43_9NOCA</name>
<proteinExistence type="predicted"/>
<evidence type="ECO:0008006" key="3">
    <source>
        <dbReference type="Google" id="ProtNLM"/>
    </source>
</evidence>
<gene>
    <name evidence="1" type="ORF">JK358_36460</name>
</gene>